<gene>
    <name evidence="2" type="ORF">ACH46_19755</name>
</gene>
<name>A0A0N7FV67_9ACTN</name>
<dbReference type="EMBL" id="CP011853">
    <property type="protein sequence ID" value="ALG86311.1"/>
    <property type="molecule type" value="Genomic_DNA"/>
</dbReference>
<protein>
    <submittedName>
        <fullName evidence="2">Uncharacterized protein</fullName>
    </submittedName>
</protein>
<accession>A0A0N7FV67</accession>
<dbReference type="AlphaFoldDB" id="A0A0N7FV67"/>
<reference evidence="2 3" key="2">
    <citation type="journal article" date="2017" name="Int. J. Syst. Evol. Microbiol.">
        <title>Gordonia phthalatica sp. nov., a di-n-butyl phthalate-degrading bacterium isolated from activated sludge.</title>
        <authorList>
            <person name="Jin D."/>
            <person name="Kong X."/>
            <person name="Jia M."/>
            <person name="Yu X."/>
            <person name="Wang X."/>
            <person name="Zhuang X."/>
            <person name="Deng Y."/>
            <person name="Bai Z."/>
        </authorList>
    </citation>
    <scope>NUCLEOTIDE SEQUENCE [LARGE SCALE GENOMIC DNA]</scope>
    <source>
        <strain evidence="2 3">QH-11</strain>
    </source>
</reference>
<proteinExistence type="predicted"/>
<dbReference type="PATRIC" id="fig|1136941.3.peg.4044"/>
<evidence type="ECO:0000313" key="2">
    <source>
        <dbReference type="EMBL" id="ALG86311.1"/>
    </source>
</evidence>
<dbReference type="Proteomes" id="UP000063789">
    <property type="component" value="Chromosome"/>
</dbReference>
<organism evidence="2 3">
    <name type="scientific">Gordonia phthalatica</name>
    <dbReference type="NCBI Taxonomy" id="1136941"/>
    <lineage>
        <taxon>Bacteria</taxon>
        <taxon>Bacillati</taxon>
        <taxon>Actinomycetota</taxon>
        <taxon>Actinomycetes</taxon>
        <taxon>Mycobacteriales</taxon>
        <taxon>Gordoniaceae</taxon>
        <taxon>Gordonia</taxon>
    </lineage>
</organism>
<sequence length="115" mass="12274">MSTAATKTTTKNSGKTTKKTASKKTAAKKVAAAKSTATKSTVARPRFSRILASLADGTKDVVDSVIDSATDLENGTVRRVERLRDRVLPTDSDVQSIADTVVEQVERLPLVRKSA</sequence>
<reference evidence="3" key="1">
    <citation type="submission" date="2015-06" db="EMBL/GenBank/DDBJ databases">
        <title>Complete genome sequence and metabolic analysis of phthalate degradation pathway in Gordonia sp. QH-11.</title>
        <authorList>
            <person name="Jin D."/>
            <person name="Kong X."/>
            <person name="Bai Z."/>
        </authorList>
    </citation>
    <scope>NUCLEOTIDE SEQUENCE [LARGE SCALE GENOMIC DNA]</scope>
    <source>
        <strain evidence="3">QH-11</strain>
    </source>
</reference>
<evidence type="ECO:0000313" key="3">
    <source>
        <dbReference type="Proteomes" id="UP000063789"/>
    </source>
</evidence>
<feature type="region of interest" description="Disordered" evidence="1">
    <location>
        <begin position="1"/>
        <end position="39"/>
    </location>
</feature>
<feature type="compositionally biased region" description="Low complexity" evidence="1">
    <location>
        <begin position="1"/>
        <end position="15"/>
    </location>
</feature>
<feature type="compositionally biased region" description="Basic residues" evidence="1">
    <location>
        <begin position="16"/>
        <end position="27"/>
    </location>
</feature>
<dbReference type="RefSeq" id="WP_062394499.1">
    <property type="nucleotide sequence ID" value="NZ_CP011853.1"/>
</dbReference>
<evidence type="ECO:0000256" key="1">
    <source>
        <dbReference type="SAM" id="MobiDB-lite"/>
    </source>
</evidence>
<feature type="compositionally biased region" description="Low complexity" evidence="1">
    <location>
        <begin position="28"/>
        <end position="39"/>
    </location>
</feature>
<keyword evidence="3" id="KW-1185">Reference proteome</keyword>
<dbReference type="KEGG" id="goq:ACH46_19755"/>